<dbReference type="GO" id="GO:0005546">
    <property type="term" value="F:phosphatidylinositol-4,5-bisphosphate binding"/>
    <property type="evidence" value="ECO:0007669"/>
    <property type="project" value="InterPro"/>
</dbReference>
<dbReference type="GO" id="GO:0015031">
    <property type="term" value="P:protein transport"/>
    <property type="evidence" value="ECO:0007669"/>
    <property type="project" value="UniProtKB-KW"/>
</dbReference>
<evidence type="ECO:0000259" key="7">
    <source>
        <dbReference type="Pfam" id="PF03081"/>
    </source>
</evidence>
<dbReference type="Pfam" id="PF20669">
    <property type="entry name" value="Exo70_N"/>
    <property type="match status" value="1"/>
</dbReference>
<dbReference type="PANTHER" id="PTHR12542:SF41">
    <property type="entry name" value="EXOCYST COMPLEX COMPONENT 7"/>
    <property type="match status" value="1"/>
</dbReference>
<dbReference type="PANTHER" id="PTHR12542">
    <property type="entry name" value="EXOCYST COMPLEX PROTEIN EXO70"/>
    <property type="match status" value="1"/>
</dbReference>
<dbReference type="AlphaFoldDB" id="H2ZQN3"/>
<evidence type="ECO:0000256" key="4">
    <source>
        <dbReference type="ARBA" id="ARBA00026169"/>
    </source>
</evidence>
<reference evidence="9" key="1">
    <citation type="submission" date="2003-08" db="EMBL/GenBank/DDBJ databases">
        <authorList>
            <person name="Birren B."/>
            <person name="Nusbaum C."/>
            <person name="Abebe A."/>
            <person name="Abouelleil A."/>
            <person name="Adekoya E."/>
            <person name="Ait-zahra M."/>
            <person name="Allen N."/>
            <person name="Allen T."/>
            <person name="An P."/>
            <person name="Anderson M."/>
            <person name="Anderson S."/>
            <person name="Arachchi H."/>
            <person name="Armbruster J."/>
            <person name="Bachantsang P."/>
            <person name="Baldwin J."/>
            <person name="Barry A."/>
            <person name="Bayul T."/>
            <person name="Blitshsteyn B."/>
            <person name="Bloom T."/>
            <person name="Blye J."/>
            <person name="Boguslavskiy L."/>
            <person name="Borowsky M."/>
            <person name="Boukhgalter B."/>
            <person name="Brunache A."/>
            <person name="Butler J."/>
            <person name="Calixte N."/>
            <person name="Calvo S."/>
            <person name="Camarata J."/>
            <person name="Campo K."/>
            <person name="Chang J."/>
            <person name="Cheshatsang Y."/>
            <person name="Citroen M."/>
            <person name="Collymore A."/>
            <person name="Considine T."/>
            <person name="Cook A."/>
            <person name="Cooke P."/>
            <person name="Corum B."/>
            <person name="Cuomo C."/>
            <person name="David R."/>
            <person name="Dawoe T."/>
            <person name="Degray S."/>
            <person name="Dodge S."/>
            <person name="Dooley K."/>
            <person name="Dorje P."/>
            <person name="Dorjee K."/>
            <person name="Dorris L."/>
            <person name="Duffey N."/>
            <person name="Dupes A."/>
            <person name="Elkins T."/>
            <person name="Engels R."/>
            <person name="Erickson J."/>
            <person name="Farina A."/>
            <person name="Faro S."/>
            <person name="Ferreira P."/>
            <person name="Fischer H."/>
            <person name="Fitzgerald M."/>
            <person name="Foley K."/>
            <person name="Gage D."/>
            <person name="Galagan J."/>
            <person name="Gearin G."/>
            <person name="Gnerre S."/>
            <person name="Gnirke A."/>
            <person name="Goyette A."/>
            <person name="Graham J."/>
            <person name="Grandbois E."/>
            <person name="Gyaltsen K."/>
            <person name="Hafez N."/>
            <person name="Hagopian D."/>
            <person name="Hagos B."/>
            <person name="Hall J."/>
            <person name="Hatcher B."/>
            <person name="Heller A."/>
            <person name="Higgins H."/>
            <person name="Honan T."/>
            <person name="Horn A."/>
            <person name="Houde N."/>
            <person name="Hughes L."/>
            <person name="Hulme W."/>
            <person name="Husby E."/>
            <person name="Iliev I."/>
            <person name="Jaffe D."/>
            <person name="Jones C."/>
            <person name="Kamal M."/>
            <person name="Kamat A."/>
            <person name="Kamvysselis M."/>
            <person name="Karlsson E."/>
            <person name="Kells C."/>
            <person name="Kieu A."/>
            <person name="Kisner P."/>
            <person name="Kodira C."/>
            <person name="Kulbokas E."/>
            <person name="Labutti K."/>
            <person name="Lama D."/>
            <person name="Landers T."/>
            <person name="Leger J."/>
            <person name="Levine S."/>
            <person name="Lewis D."/>
            <person name="Lewis T."/>
            <person name="Lindblad-toh K."/>
            <person name="Liu X."/>
            <person name="Lokyitsang T."/>
            <person name="Lokyitsang Y."/>
            <person name="Lucien O."/>
            <person name="Lui A."/>
            <person name="Ma L.J."/>
            <person name="Mabbitt R."/>
            <person name="Macdonald J."/>
            <person name="Maclean C."/>
            <person name="Major J."/>
            <person name="Manning J."/>
            <person name="Marabella R."/>
            <person name="Maru K."/>
            <person name="Matthews C."/>
            <person name="Mauceli E."/>
            <person name="Mccarthy M."/>
            <person name="Mcdonough S."/>
            <person name="Mcghee T."/>
            <person name="Meldrim J."/>
            <person name="Meneus L."/>
            <person name="Mesirov J."/>
            <person name="Mihalev A."/>
            <person name="Mihova T."/>
            <person name="Mikkelsen T."/>
            <person name="Mlenga V."/>
            <person name="Moru K."/>
            <person name="Mozes J."/>
            <person name="Mulrain L."/>
            <person name="Munson G."/>
            <person name="Naylor J."/>
            <person name="Newes C."/>
            <person name="Nguyen C."/>
            <person name="Nguyen N."/>
            <person name="Nguyen T."/>
            <person name="Nicol R."/>
            <person name="Nielsen C."/>
            <person name="Nizzari M."/>
            <person name="Norbu C."/>
            <person name="Norbu N."/>
            <person name="O'donnell P."/>
            <person name="Okoawo O."/>
            <person name="O'leary S."/>
            <person name="Omotosho B."/>
            <person name="O'neill K."/>
            <person name="Osman S."/>
            <person name="Parker S."/>
            <person name="Perrin D."/>
            <person name="Phunkhang P."/>
            <person name="Piqani B."/>
            <person name="Purcell S."/>
            <person name="Rachupka T."/>
            <person name="Ramasamy U."/>
            <person name="Rameau R."/>
            <person name="Ray V."/>
            <person name="Raymond C."/>
            <person name="Retta R."/>
            <person name="Richardson S."/>
            <person name="Rise C."/>
            <person name="Rodriguez J."/>
            <person name="Rogers J."/>
            <person name="Rogov P."/>
            <person name="Rutman M."/>
            <person name="Schupbach R."/>
            <person name="Seaman C."/>
            <person name="Settipalli S."/>
            <person name="Sharpe T."/>
            <person name="Sheridan J."/>
            <person name="Sherpa N."/>
            <person name="Shi J."/>
            <person name="Smirnov S."/>
            <person name="Smith C."/>
            <person name="Sougnez C."/>
            <person name="Spencer B."/>
            <person name="Stalker J."/>
            <person name="Stange-thomann N."/>
            <person name="Stavropoulos S."/>
            <person name="Stetson K."/>
            <person name="Stone C."/>
            <person name="Stone S."/>
            <person name="Stubbs M."/>
            <person name="Talamas J."/>
            <person name="Tchuinga P."/>
            <person name="Tenzing P."/>
            <person name="Tesfaye S."/>
            <person name="Theodore J."/>
            <person name="Thoulutsang Y."/>
            <person name="Topham K."/>
            <person name="Towey S."/>
            <person name="Tsamla T."/>
            <person name="Tsomo N."/>
            <person name="Vallee D."/>
            <person name="Vassiliev H."/>
            <person name="Venkataraman V."/>
            <person name="Vinson J."/>
            <person name="Vo A."/>
            <person name="Wade C."/>
            <person name="Wang S."/>
            <person name="Wangchuk T."/>
            <person name="Wangdi T."/>
            <person name="Whittaker C."/>
            <person name="Wilkinson J."/>
            <person name="Wu Y."/>
            <person name="Wyman D."/>
            <person name="Yadav S."/>
            <person name="Yang S."/>
            <person name="Yang X."/>
            <person name="Yeager S."/>
            <person name="Yee E."/>
            <person name="Young G."/>
            <person name="Zainoun J."/>
            <person name="Zembeck L."/>
            <person name="Zimmer A."/>
            <person name="Zody M."/>
            <person name="Lander E."/>
        </authorList>
    </citation>
    <scope>NUCLEOTIDE SEQUENCE [LARGE SCALE GENOMIC DNA]</scope>
</reference>
<dbReference type="eggNOG" id="KOG2344">
    <property type="taxonomic scope" value="Eukaryota"/>
</dbReference>
<dbReference type="GeneTree" id="ENSGT00390000003595"/>
<name>H2ZQN3_CIOSA</name>
<feature type="domain" description="Exocyst complex subunit Exo70 C-terminal" evidence="7">
    <location>
        <begin position="362"/>
        <end position="743"/>
    </location>
</feature>
<keyword evidence="6" id="KW-0175">Coiled coil</keyword>
<sequence length="750" mass="86577">LSNMEQTQKRKQEIETRLAEEKKRSEMIKENLEKADQLTNSMVTILNHFDERLHKLEDTILPVHRKTKDLQRLQDNIEKTLTSLDHVIGYHHVANDVEPVLRQGPSRQVDKYLHSMERLVKAVAFFSENNPDSPELNTVNTLFSNGKDGLEKEFQAQLSRHTKPMPPLKVEELIKMENKEDESFIHLPEKTVSDLSQMSEWLSGPGNSQSFVKAYSDIRSNNLIKTLNGMSDHIKGNSNTVSYLDICYTKQAVTITKQAVFKMKQNTFLLPLCMPLRLERSCITLLLSWLCFNCDRLHALALSYVKCVKNTPIMTYSFLQSCFSMIIFSADYSMQFNIVTMFHFHIHLSPYEELIELEVDPFVAMVSACAKLIVVEQDMMQSVIPEKYRRKVFDNIITEPLETVEQTGTKIVEYSKQCIARHDHPSIVNVFPAIKHLKTTLPAYQDALKALNKNIQSRLFYNTACLQGVSEKNRLRIPRLIAELDSVGVKVLEDFSDCVKSDPEKESNMPKDGTVHELTSNTMLFLQQLAENVEIVGGMLASKFESQQSIQIIRSCLAKYIGQVLGALKLNLENKSRVYVDLFLAAVFLLNNYHFIITALNRHNLLALAQIATPEIERFYKEFIEEQRQAYMQCWTKFDSYLNNDNKGVPIQVQPGGKLKDKDKQVVKDKFKSFNNDFEDLVKTHQQWAMPSSDIKKEIRNSVKSRIRSAYSELHEKYRMVQFTKNIDKYLKYTPESVVENIDKLFDQYA</sequence>
<dbReference type="Ensembl" id="ENSCSAVT00000020112.1">
    <property type="protein sequence ID" value="ENSCSAVP00000019899.1"/>
    <property type="gene ID" value="ENSCSAVG00000011687.1"/>
</dbReference>
<dbReference type="STRING" id="51511.ENSCSAVP00000019899"/>
<keyword evidence="9" id="KW-1185">Reference proteome</keyword>
<evidence type="ECO:0000256" key="5">
    <source>
        <dbReference type="RuleBase" id="RU365026"/>
    </source>
</evidence>
<dbReference type="InterPro" id="IPR004140">
    <property type="entry name" value="Exo70"/>
</dbReference>
<dbReference type="Gene3D" id="1.20.1280.170">
    <property type="entry name" value="Exocyst complex component Exo70"/>
    <property type="match status" value="2"/>
</dbReference>
<dbReference type="InterPro" id="IPR016159">
    <property type="entry name" value="Cullin_repeat-like_dom_sf"/>
</dbReference>
<reference evidence="8" key="3">
    <citation type="submission" date="2025-09" db="UniProtKB">
        <authorList>
            <consortium name="Ensembl"/>
        </authorList>
    </citation>
    <scope>IDENTIFICATION</scope>
</reference>
<dbReference type="GO" id="GO:0000145">
    <property type="term" value="C:exocyst"/>
    <property type="evidence" value="ECO:0007669"/>
    <property type="project" value="InterPro"/>
</dbReference>
<keyword evidence="5" id="KW-0653">Protein transport</keyword>
<proteinExistence type="inferred from homology"/>
<comment type="similarity">
    <text evidence="1 5">Belongs to the EXO70 family.</text>
</comment>
<dbReference type="GO" id="GO:0006887">
    <property type="term" value="P:exocytosis"/>
    <property type="evidence" value="ECO:0007669"/>
    <property type="project" value="UniProtKB-KW"/>
</dbReference>
<protein>
    <recommendedName>
        <fullName evidence="4 5">Exocyst complex component 7</fullName>
    </recommendedName>
    <alternativeName>
        <fullName evidence="5">Exocyst complex component Exo70</fullName>
    </alternativeName>
</protein>
<comment type="function">
    <text evidence="5">Component of the exocyst complex involved in the docking of exocytic vesicles with fusion sites on the plasma membrane.</text>
</comment>
<dbReference type="FunCoup" id="H2ZQN3">
    <property type="interactions" value="688"/>
</dbReference>
<dbReference type="Proteomes" id="UP000007875">
    <property type="component" value="Unassembled WGS sequence"/>
</dbReference>
<reference evidence="8" key="2">
    <citation type="submission" date="2025-08" db="UniProtKB">
        <authorList>
            <consortium name="Ensembl"/>
        </authorList>
    </citation>
    <scope>IDENTIFICATION</scope>
</reference>
<organism evidence="8 9">
    <name type="scientific">Ciona savignyi</name>
    <name type="common">Pacific transparent sea squirt</name>
    <dbReference type="NCBI Taxonomy" id="51511"/>
    <lineage>
        <taxon>Eukaryota</taxon>
        <taxon>Metazoa</taxon>
        <taxon>Chordata</taxon>
        <taxon>Tunicata</taxon>
        <taxon>Ascidiacea</taxon>
        <taxon>Phlebobranchia</taxon>
        <taxon>Cionidae</taxon>
        <taxon>Ciona</taxon>
    </lineage>
</organism>
<evidence type="ECO:0000313" key="8">
    <source>
        <dbReference type="Ensembl" id="ENSCSAVP00000019899.1"/>
    </source>
</evidence>
<accession>H2ZQN3</accession>
<evidence type="ECO:0000256" key="1">
    <source>
        <dbReference type="ARBA" id="ARBA00006756"/>
    </source>
</evidence>
<evidence type="ECO:0000256" key="3">
    <source>
        <dbReference type="ARBA" id="ARBA00022483"/>
    </source>
</evidence>
<dbReference type="Pfam" id="PF03081">
    <property type="entry name" value="Exo70_C"/>
    <property type="match status" value="1"/>
</dbReference>
<evidence type="ECO:0000256" key="6">
    <source>
        <dbReference type="SAM" id="Coils"/>
    </source>
</evidence>
<evidence type="ECO:0000313" key="9">
    <source>
        <dbReference type="Proteomes" id="UP000007875"/>
    </source>
</evidence>
<feature type="coiled-coil region" evidence="6">
    <location>
        <begin position="4"/>
        <end position="38"/>
    </location>
</feature>
<evidence type="ECO:0000256" key="2">
    <source>
        <dbReference type="ARBA" id="ARBA00022448"/>
    </source>
</evidence>
<keyword evidence="3 5" id="KW-0268">Exocytosis</keyword>
<dbReference type="SUPFAM" id="SSF74788">
    <property type="entry name" value="Cullin repeat-like"/>
    <property type="match status" value="1"/>
</dbReference>
<dbReference type="InterPro" id="IPR046364">
    <property type="entry name" value="Exo70_C"/>
</dbReference>
<dbReference type="InParanoid" id="H2ZQN3"/>
<keyword evidence="2 5" id="KW-0813">Transport</keyword>